<reference evidence="5 6" key="1">
    <citation type="submission" date="2018-07" db="EMBL/GenBank/DDBJ databases">
        <title>Modular assembly of carbohydrate-degrading microbial communities in the ocean.</title>
        <authorList>
            <person name="Enke T.N."/>
            <person name="Datta M.S."/>
            <person name="Schwartzman J.A."/>
            <person name="Cermak N."/>
            <person name="Schmitz D.A."/>
            <person name="Barrere J."/>
            <person name="Cordero O.X."/>
        </authorList>
    </citation>
    <scope>NUCLEOTIDE SEQUENCE [LARGE SCALE GENOMIC DNA]</scope>
    <source>
        <strain evidence="5 6">C3M10</strain>
    </source>
</reference>
<dbReference type="GO" id="GO:0042597">
    <property type="term" value="C:periplasmic space"/>
    <property type="evidence" value="ECO:0007669"/>
    <property type="project" value="UniProtKB-SubCell"/>
</dbReference>
<organism evidence="5 6">
    <name type="scientific">Phaeobacter gallaeciensis</name>
    <dbReference type="NCBI Taxonomy" id="60890"/>
    <lineage>
        <taxon>Bacteria</taxon>
        <taxon>Pseudomonadati</taxon>
        <taxon>Pseudomonadota</taxon>
        <taxon>Alphaproteobacteria</taxon>
        <taxon>Rhodobacterales</taxon>
        <taxon>Roseobacteraceae</taxon>
        <taxon>Phaeobacter</taxon>
    </lineage>
</organism>
<dbReference type="PANTHER" id="PTHR33376:SF5">
    <property type="entry name" value="EXTRACYTOPLASMIC SOLUTE RECEPTOR PROTEIN"/>
    <property type="match status" value="1"/>
</dbReference>
<dbReference type="Gene3D" id="3.40.190.170">
    <property type="entry name" value="Bacterial extracellular solute-binding protein, family 7"/>
    <property type="match status" value="1"/>
</dbReference>
<dbReference type="Proteomes" id="UP000252706">
    <property type="component" value="Unassembled WGS sequence"/>
</dbReference>
<sequence>MIHALVKAAAAAVVAVALTPAASFAKTELKAATLAPEGTPWFDFLSKWEQAVEAASDGEIDIQIFPSAQLGNEWEVWNKVAKGRIEIGLFSAAVMSEKVPPMALMSTPFLFDSEQTAYCVYDTELKGEFTELLEDRFKVISWGETGWVQVYAQDDLSDVANADGYKTRVAPQAMSRTLWASVGANGVEIPFADTPAALQTGLVRSGEATGISYVAFGLNKVAPHLMLTRHMHQAGSIMMGKKVWNKLSEDEQAILIDNMPDLNELRQGVMGVEQYLIGQYEEAGGLVQHLTPEQRAAWKAKVEPNWPAFVEDLGPEAVALWPRVLEAKKACGE</sequence>
<accession>A0A366X7J8</accession>
<feature type="chain" id="PRO_5016603033" description="C4-dicarboxylate ABC transporter substrate-binding protein" evidence="4">
    <location>
        <begin position="26"/>
        <end position="333"/>
    </location>
</feature>
<evidence type="ECO:0000256" key="4">
    <source>
        <dbReference type="SAM" id="SignalP"/>
    </source>
</evidence>
<feature type="signal peptide" evidence="4">
    <location>
        <begin position="1"/>
        <end position="25"/>
    </location>
</feature>
<name>A0A366X7J8_9RHOB</name>
<evidence type="ECO:0000256" key="2">
    <source>
        <dbReference type="ARBA" id="ARBA00022729"/>
    </source>
</evidence>
<dbReference type="AlphaFoldDB" id="A0A366X7J8"/>
<keyword evidence="3" id="KW-0574">Periplasm</keyword>
<dbReference type="NCBIfam" id="NF037995">
    <property type="entry name" value="TRAP_S1"/>
    <property type="match status" value="1"/>
</dbReference>
<protein>
    <recommendedName>
        <fullName evidence="7">C4-dicarboxylate ABC transporter substrate-binding protein</fullName>
    </recommendedName>
</protein>
<evidence type="ECO:0008006" key="7">
    <source>
        <dbReference type="Google" id="ProtNLM"/>
    </source>
</evidence>
<keyword evidence="2 4" id="KW-0732">Signal</keyword>
<evidence type="ECO:0000313" key="5">
    <source>
        <dbReference type="EMBL" id="RBW60529.1"/>
    </source>
</evidence>
<dbReference type="OrthoDB" id="9803763at2"/>
<dbReference type="EMBL" id="QOCE01000011">
    <property type="protein sequence ID" value="RBW60529.1"/>
    <property type="molecule type" value="Genomic_DNA"/>
</dbReference>
<proteinExistence type="predicted"/>
<evidence type="ECO:0000256" key="3">
    <source>
        <dbReference type="ARBA" id="ARBA00022764"/>
    </source>
</evidence>
<dbReference type="PANTHER" id="PTHR33376">
    <property type="match status" value="1"/>
</dbReference>
<comment type="caution">
    <text evidence="5">The sequence shown here is derived from an EMBL/GenBank/DDBJ whole genome shotgun (WGS) entry which is preliminary data.</text>
</comment>
<evidence type="ECO:0000256" key="1">
    <source>
        <dbReference type="ARBA" id="ARBA00004418"/>
    </source>
</evidence>
<dbReference type="RefSeq" id="WP_113822079.1">
    <property type="nucleotide sequence ID" value="NZ_QOCE01000011.1"/>
</dbReference>
<comment type="subcellular location">
    <subcellularLocation>
        <location evidence="1">Periplasm</location>
    </subcellularLocation>
</comment>
<evidence type="ECO:0000313" key="6">
    <source>
        <dbReference type="Proteomes" id="UP000252706"/>
    </source>
</evidence>
<dbReference type="GO" id="GO:0055085">
    <property type="term" value="P:transmembrane transport"/>
    <property type="evidence" value="ECO:0007669"/>
    <property type="project" value="InterPro"/>
</dbReference>
<dbReference type="InterPro" id="IPR018389">
    <property type="entry name" value="DctP_fam"/>
</dbReference>
<dbReference type="Pfam" id="PF03480">
    <property type="entry name" value="DctP"/>
    <property type="match status" value="1"/>
</dbReference>
<dbReference type="CDD" id="cd13603">
    <property type="entry name" value="PBP2_TRAP_Siap_TeaA_like"/>
    <property type="match status" value="1"/>
</dbReference>
<gene>
    <name evidence="5" type="ORF">DS909_03645</name>
</gene>
<dbReference type="InterPro" id="IPR038404">
    <property type="entry name" value="TRAP_DctP_sf"/>
</dbReference>